<comment type="similarity">
    <text evidence="1 3">Belongs to the short-chain dehydrogenases/reductases (SDR) family.</text>
</comment>
<dbReference type="CDD" id="cd05374">
    <property type="entry name" value="17beta-HSD-like_SDR_c"/>
    <property type="match status" value="1"/>
</dbReference>
<dbReference type="Pfam" id="PF00106">
    <property type="entry name" value="adh_short"/>
    <property type="match status" value="1"/>
</dbReference>
<evidence type="ECO:0000256" key="3">
    <source>
        <dbReference type="RuleBase" id="RU000363"/>
    </source>
</evidence>
<evidence type="ECO:0000256" key="2">
    <source>
        <dbReference type="ARBA" id="ARBA00023002"/>
    </source>
</evidence>
<dbReference type="GO" id="GO:0016491">
    <property type="term" value="F:oxidoreductase activity"/>
    <property type="evidence" value="ECO:0007669"/>
    <property type="project" value="UniProtKB-KW"/>
</dbReference>
<accession>A0A2H3JRS9</accession>
<sequence length="289" mass="31809">MDPSRKVWFITGTSSGLGRCLVSSALARGDCVIATVRHLEDFALPDVDRSRLRVVVLDVTDTEENIQTAVDDALTFWGRVDVLVNNAGYASKCMVEEGRSSAAIAQFHTNFFGALKVTNAVIPHMRQRRSGTLVFLGSRSVWQANVPAVGFYIASKAAIHAMSECLAAELAEFGIRILLIAPGGFRTGSNDRISYTMNRHVPAYDGTRENVLKNLDEYWKHAKGDPAKAMEVLVDVVRSEGKAKGRELPGFLLLGNPAYVQGRAHCEQMVQNMDSWEDIAKDLDFDSDE</sequence>
<dbReference type="Gene3D" id="3.40.50.720">
    <property type="entry name" value="NAD(P)-binding Rossmann-like Domain"/>
    <property type="match status" value="1"/>
</dbReference>
<dbReference type="SUPFAM" id="SSF51735">
    <property type="entry name" value="NAD(P)-binding Rossmann-fold domains"/>
    <property type="match status" value="1"/>
</dbReference>
<dbReference type="PRINTS" id="PR00080">
    <property type="entry name" value="SDRFAMILY"/>
</dbReference>
<keyword evidence="2" id="KW-0560">Oxidoreductase</keyword>
<proteinExistence type="inferred from homology"/>
<dbReference type="InterPro" id="IPR036291">
    <property type="entry name" value="NAD(P)-bd_dom_sf"/>
</dbReference>
<dbReference type="EMBL" id="KB467987">
    <property type="protein sequence ID" value="PCH39364.1"/>
    <property type="molecule type" value="Genomic_DNA"/>
</dbReference>
<keyword evidence="5" id="KW-1185">Reference proteome</keyword>
<dbReference type="Proteomes" id="UP000218811">
    <property type="component" value="Unassembled WGS sequence"/>
</dbReference>
<dbReference type="AlphaFoldDB" id="A0A2H3JRS9"/>
<organism evidence="4 5">
    <name type="scientific">Wolfiporia cocos (strain MD-104)</name>
    <name type="common">Brown rot fungus</name>
    <dbReference type="NCBI Taxonomy" id="742152"/>
    <lineage>
        <taxon>Eukaryota</taxon>
        <taxon>Fungi</taxon>
        <taxon>Dikarya</taxon>
        <taxon>Basidiomycota</taxon>
        <taxon>Agaricomycotina</taxon>
        <taxon>Agaricomycetes</taxon>
        <taxon>Polyporales</taxon>
        <taxon>Phaeolaceae</taxon>
        <taxon>Wolfiporia</taxon>
    </lineage>
</organism>
<dbReference type="PANTHER" id="PTHR43976:SF16">
    <property type="entry name" value="SHORT-CHAIN DEHYDROGENASE_REDUCTASE FAMILY PROTEIN"/>
    <property type="match status" value="1"/>
</dbReference>
<dbReference type="PANTHER" id="PTHR43976">
    <property type="entry name" value="SHORT CHAIN DEHYDROGENASE"/>
    <property type="match status" value="1"/>
</dbReference>
<dbReference type="InterPro" id="IPR051911">
    <property type="entry name" value="SDR_oxidoreductase"/>
</dbReference>
<evidence type="ECO:0000313" key="4">
    <source>
        <dbReference type="EMBL" id="PCH39364.1"/>
    </source>
</evidence>
<dbReference type="PRINTS" id="PR00081">
    <property type="entry name" value="GDHRDH"/>
</dbReference>
<gene>
    <name evidence="4" type="ORF">WOLCODRAFT_141211</name>
</gene>
<protein>
    <submittedName>
        <fullName evidence="4">NAD(P)-binding protein</fullName>
    </submittedName>
</protein>
<dbReference type="OrthoDB" id="1274115at2759"/>
<dbReference type="OMA" id="ANIREKC"/>
<dbReference type="STRING" id="742152.A0A2H3JRS9"/>
<evidence type="ECO:0000313" key="5">
    <source>
        <dbReference type="Proteomes" id="UP000218811"/>
    </source>
</evidence>
<name>A0A2H3JRS9_WOLCO</name>
<dbReference type="InterPro" id="IPR002347">
    <property type="entry name" value="SDR_fam"/>
</dbReference>
<reference evidence="4 5" key="1">
    <citation type="journal article" date="2012" name="Science">
        <title>The Paleozoic origin of enzymatic lignin decomposition reconstructed from 31 fungal genomes.</title>
        <authorList>
            <person name="Floudas D."/>
            <person name="Binder M."/>
            <person name="Riley R."/>
            <person name="Barry K."/>
            <person name="Blanchette R.A."/>
            <person name="Henrissat B."/>
            <person name="Martinez A.T."/>
            <person name="Otillar R."/>
            <person name="Spatafora J.W."/>
            <person name="Yadav J.S."/>
            <person name="Aerts A."/>
            <person name="Benoit I."/>
            <person name="Boyd A."/>
            <person name="Carlson A."/>
            <person name="Copeland A."/>
            <person name="Coutinho P.M."/>
            <person name="de Vries R.P."/>
            <person name="Ferreira P."/>
            <person name="Findley K."/>
            <person name="Foster B."/>
            <person name="Gaskell J."/>
            <person name="Glotzer D."/>
            <person name="Gorecki P."/>
            <person name="Heitman J."/>
            <person name="Hesse C."/>
            <person name="Hori C."/>
            <person name="Igarashi K."/>
            <person name="Jurgens J.A."/>
            <person name="Kallen N."/>
            <person name="Kersten P."/>
            <person name="Kohler A."/>
            <person name="Kuees U."/>
            <person name="Kumar T.K.A."/>
            <person name="Kuo A."/>
            <person name="LaButti K."/>
            <person name="Larrondo L.F."/>
            <person name="Lindquist E."/>
            <person name="Ling A."/>
            <person name="Lombard V."/>
            <person name="Lucas S."/>
            <person name="Lundell T."/>
            <person name="Martin R."/>
            <person name="McLaughlin D.J."/>
            <person name="Morgenstern I."/>
            <person name="Morin E."/>
            <person name="Murat C."/>
            <person name="Nagy L.G."/>
            <person name="Nolan M."/>
            <person name="Ohm R.A."/>
            <person name="Patyshakuliyeva A."/>
            <person name="Rokas A."/>
            <person name="Ruiz-Duenas F.J."/>
            <person name="Sabat G."/>
            <person name="Salamov A."/>
            <person name="Samejima M."/>
            <person name="Schmutz J."/>
            <person name="Slot J.C."/>
            <person name="St John F."/>
            <person name="Stenlid J."/>
            <person name="Sun H."/>
            <person name="Sun S."/>
            <person name="Syed K."/>
            <person name="Tsang A."/>
            <person name="Wiebenga A."/>
            <person name="Young D."/>
            <person name="Pisabarro A."/>
            <person name="Eastwood D.C."/>
            <person name="Martin F."/>
            <person name="Cullen D."/>
            <person name="Grigoriev I.V."/>
            <person name="Hibbett D.S."/>
        </authorList>
    </citation>
    <scope>NUCLEOTIDE SEQUENCE [LARGE SCALE GENOMIC DNA]</scope>
    <source>
        <strain evidence="4 5">MD-104</strain>
    </source>
</reference>
<evidence type="ECO:0000256" key="1">
    <source>
        <dbReference type="ARBA" id="ARBA00006484"/>
    </source>
</evidence>